<proteinExistence type="predicted"/>
<gene>
    <name evidence="1" type="ORF">Alo02nite_40570</name>
    <name evidence="2" type="ORF">BJ964_000430</name>
</gene>
<protein>
    <submittedName>
        <fullName evidence="2">Uncharacterized protein</fullName>
    </submittedName>
</protein>
<comment type="caution">
    <text evidence="2">The sequence shown here is derived from an EMBL/GenBank/DDBJ whole genome shotgun (WGS) entry which is preliminary data.</text>
</comment>
<dbReference type="AlphaFoldDB" id="A0A7W7MDI7"/>
<sequence>MDHSPGLTDFPADESGRRSSIAFGRSVVADALRHVDPAAAAAAERESDWRRGYLRHFRALVETGLAADGSVGYEIAEAGLASVQARVRYRRDDGDFTLAQALLATPDRPLDTVEVKGTGEPEREVVLPYRGELLRGDGLLRRLDAWVAAGVIEESCAEAVREVAGSPDWLDLSDQTLVALGAGTEMGPVSSVLGWGGTVVAVDLPRPHLWERVEGVAAQSAGRLLAPASGPTPGADLLRDLAAVAQWLLGIDGRLVLGNYVYAPGSAYPLLAAAVDALGTHLRQHRPDTALAFLATPTDVYAVPAGAVTQARERYAARSRRARVTAALSGGRLLRPNYPCDVAPGLNDSLVPQQGPNYALAKRIHRWRATVTRRDGVVSFAVAPPTRTRSVLQNRLLAAAYAGAHLFDVETFEPATASRLMALLLVHQLRKPRAASPAAWQDEAAGAAHGGLWRAAYHPRTALPLAAVRGLVLPR</sequence>
<keyword evidence="4" id="KW-1185">Reference proteome</keyword>
<dbReference type="RefSeq" id="WP_229806695.1">
    <property type="nucleotide sequence ID" value="NZ_BOMP01000061.1"/>
</dbReference>
<evidence type="ECO:0000313" key="3">
    <source>
        <dbReference type="Proteomes" id="UP000590511"/>
    </source>
</evidence>
<name>A0A7W7MDI7_9ACTN</name>
<dbReference type="Proteomes" id="UP000590511">
    <property type="component" value="Unassembled WGS sequence"/>
</dbReference>
<evidence type="ECO:0000313" key="2">
    <source>
        <dbReference type="EMBL" id="MBB4746269.1"/>
    </source>
</evidence>
<accession>A0A7W7MDI7</accession>
<evidence type="ECO:0000313" key="1">
    <source>
        <dbReference type="EMBL" id="GIE41159.1"/>
    </source>
</evidence>
<dbReference type="Proteomes" id="UP000631312">
    <property type="component" value="Unassembled WGS sequence"/>
</dbReference>
<reference evidence="1 4" key="2">
    <citation type="submission" date="2021-01" db="EMBL/GenBank/DDBJ databases">
        <title>Whole genome shotgun sequence of Actinoplanes lobatus NBRC 12513.</title>
        <authorList>
            <person name="Komaki H."/>
            <person name="Tamura T."/>
        </authorList>
    </citation>
    <scope>NUCLEOTIDE SEQUENCE [LARGE SCALE GENOMIC DNA]</scope>
    <source>
        <strain evidence="1 4">NBRC 12513</strain>
    </source>
</reference>
<organism evidence="2 3">
    <name type="scientific">Actinoplanes lobatus</name>
    <dbReference type="NCBI Taxonomy" id="113568"/>
    <lineage>
        <taxon>Bacteria</taxon>
        <taxon>Bacillati</taxon>
        <taxon>Actinomycetota</taxon>
        <taxon>Actinomycetes</taxon>
        <taxon>Micromonosporales</taxon>
        <taxon>Micromonosporaceae</taxon>
        <taxon>Actinoplanes</taxon>
    </lineage>
</organism>
<reference evidence="2 3" key="1">
    <citation type="submission" date="2020-08" db="EMBL/GenBank/DDBJ databases">
        <title>Sequencing the genomes of 1000 actinobacteria strains.</title>
        <authorList>
            <person name="Klenk H.-P."/>
        </authorList>
    </citation>
    <scope>NUCLEOTIDE SEQUENCE [LARGE SCALE GENOMIC DNA]</scope>
    <source>
        <strain evidence="2 3">DSM 43150</strain>
    </source>
</reference>
<dbReference type="EMBL" id="BOMP01000061">
    <property type="protein sequence ID" value="GIE41159.1"/>
    <property type="molecule type" value="Genomic_DNA"/>
</dbReference>
<evidence type="ECO:0000313" key="4">
    <source>
        <dbReference type="Proteomes" id="UP000631312"/>
    </source>
</evidence>
<dbReference type="EMBL" id="JACHNC010000001">
    <property type="protein sequence ID" value="MBB4746269.1"/>
    <property type="molecule type" value="Genomic_DNA"/>
</dbReference>